<keyword evidence="1" id="KW-1133">Transmembrane helix</keyword>
<reference evidence="2 3" key="1">
    <citation type="journal article" date="2019" name="Emerg. Microbes Infect.">
        <title>Comprehensive subspecies identification of 175 nontuberculous mycobacteria species based on 7547 genomic profiles.</title>
        <authorList>
            <person name="Matsumoto Y."/>
            <person name="Kinjo T."/>
            <person name="Motooka D."/>
            <person name="Nabeya D."/>
            <person name="Jung N."/>
            <person name="Uechi K."/>
            <person name="Horii T."/>
            <person name="Iida T."/>
            <person name="Fujita J."/>
            <person name="Nakamura S."/>
        </authorList>
    </citation>
    <scope>NUCLEOTIDE SEQUENCE [LARGE SCALE GENOMIC DNA]</scope>
    <source>
        <strain evidence="2 3">JCM 12404</strain>
    </source>
</reference>
<evidence type="ECO:0000313" key="2">
    <source>
        <dbReference type="EMBL" id="BBX45878.1"/>
    </source>
</evidence>
<proteinExistence type="predicted"/>
<keyword evidence="3" id="KW-1185">Reference proteome</keyword>
<keyword evidence="1" id="KW-0472">Membrane</keyword>
<feature type="transmembrane region" description="Helical" evidence="1">
    <location>
        <begin position="101"/>
        <end position="121"/>
    </location>
</feature>
<dbReference type="EMBL" id="AP022569">
    <property type="protein sequence ID" value="BBX45878.1"/>
    <property type="molecule type" value="Genomic_DNA"/>
</dbReference>
<organism evidence="2 3">
    <name type="scientific">Mycobacterium cookii</name>
    <dbReference type="NCBI Taxonomy" id="1775"/>
    <lineage>
        <taxon>Bacteria</taxon>
        <taxon>Bacillati</taxon>
        <taxon>Actinomycetota</taxon>
        <taxon>Actinomycetes</taxon>
        <taxon>Mycobacteriales</taxon>
        <taxon>Mycobacteriaceae</taxon>
        <taxon>Mycobacterium</taxon>
    </lineage>
</organism>
<gene>
    <name evidence="2" type="ORF">MCOO_18930</name>
</gene>
<dbReference type="Proteomes" id="UP000465866">
    <property type="component" value="Chromosome"/>
</dbReference>
<protein>
    <submittedName>
        <fullName evidence="2">Uncharacterized protein</fullName>
    </submittedName>
</protein>
<feature type="transmembrane region" description="Helical" evidence="1">
    <location>
        <begin position="36"/>
        <end position="55"/>
    </location>
</feature>
<dbReference type="KEGG" id="mcoo:MCOO_18930"/>
<dbReference type="AlphaFoldDB" id="A0A7I7KWJ8"/>
<name>A0A7I7KWJ8_9MYCO</name>
<accession>A0A7I7KWJ8</accession>
<sequence length="143" mass="15534">MFARVMGPYLAIIAASAALRPNDMRAMLSGFEADPLWSWVVGAFIMLFGLTVIALHPYWRGAPAIIVSALGWLVAVKGLFLVVGSHTYFSMANSAVDAMGWWRTGAAVEVLIGLYLAYVGWMPERSHSVVHQKDSAPDLPRAA</sequence>
<keyword evidence="1" id="KW-0812">Transmembrane</keyword>
<evidence type="ECO:0000256" key="1">
    <source>
        <dbReference type="SAM" id="Phobius"/>
    </source>
</evidence>
<evidence type="ECO:0000313" key="3">
    <source>
        <dbReference type="Proteomes" id="UP000465866"/>
    </source>
</evidence>
<feature type="transmembrane region" description="Helical" evidence="1">
    <location>
        <begin position="62"/>
        <end position="89"/>
    </location>
</feature>